<keyword evidence="1" id="KW-0472">Membrane</keyword>
<keyword evidence="1" id="KW-0812">Transmembrane</keyword>
<sequence length="62" mass="6872">MLSGGCSVPRFVAHLYLGFMYSLFHFAEASLIDVAHVMMVSYLCPHSRTSTSNHGDESIVNH</sequence>
<dbReference type="Proteomes" id="UP000027265">
    <property type="component" value="Unassembled WGS sequence"/>
</dbReference>
<evidence type="ECO:0000313" key="2">
    <source>
        <dbReference type="EMBL" id="KDQ55367.1"/>
    </source>
</evidence>
<feature type="transmembrane region" description="Helical" evidence="1">
    <location>
        <begin position="20"/>
        <end position="44"/>
    </location>
</feature>
<reference evidence="3" key="1">
    <citation type="journal article" date="2014" name="Proc. Natl. Acad. Sci. U.S.A.">
        <title>Extensive sampling of basidiomycete genomes demonstrates inadequacy of the white-rot/brown-rot paradigm for wood decay fungi.</title>
        <authorList>
            <person name="Riley R."/>
            <person name="Salamov A.A."/>
            <person name="Brown D.W."/>
            <person name="Nagy L.G."/>
            <person name="Floudas D."/>
            <person name="Held B.W."/>
            <person name="Levasseur A."/>
            <person name="Lombard V."/>
            <person name="Morin E."/>
            <person name="Otillar R."/>
            <person name="Lindquist E.A."/>
            <person name="Sun H."/>
            <person name="LaButti K.M."/>
            <person name="Schmutz J."/>
            <person name="Jabbour D."/>
            <person name="Luo H."/>
            <person name="Baker S.E."/>
            <person name="Pisabarro A.G."/>
            <person name="Walton J.D."/>
            <person name="Blanchette R.A."/>
            <person name="Henrissat B."/>
            <person name="Martin F."/>
            <person name="Cullen D."/>
            <person name="Hibbett D.S."/>
            <person name="Grigoriev I.V."/>
        </authorList>
    </citation>
    <scope>NUCLEOTIDE SEQUENCE [LARGE SCALE GENOMIC DNA]</scope>
    <source>
        <strain evidence="3">MUCL 33604</strain>
    </source>
</reference>
<dbReference type="EMBL" id="KL197725">
    <property type="protein sequence ID" value="KDQ55367.1"/>
    <property type="molecule type" value="Genomic_DNA"/>
</dbReference>
<evidence type="ECO:0000256" key="1">
    <source>
        <dbReference type="SAM" id="Phobius"/>
    </source>
</evidence>
<accession>A0A067PVQ6</accession>
<gene>
    <name evidence="2" type="ORF">JAAARDRAFT_334066</name>
</gene>
<organism evidence="2 3">
    <name type="scientific">Jaapia argillacea MUCL 33604</name>
    <dbReference type="NCBI Taxonomy" id="933084"/>
    <lineage>
        <taxon>Eukaryota</taxon>
        <taxon>Fungi</taxon>
        <taxon>Dikarya</taxon>
        <taxon>Basidiomycota</taxon>
        <taxon>Agaricomycotina</taxon>
        <taxon>Agaricomycetes</taxon>
        <taxon>Agaricomycetidae</taxon>
        <taxon>Jaapiales</taxon>
        <taxon>Jaapiaceae</taxon>
        <taxon>Jaapia</taxon>
    </lineage>
</organism>
<dbReference type="HOGENOM" id="CLU_2904491_0_0_1"/>
<dbReference type="InParanoid" id="A0A067PVQ6"/>
<proteinExistence type="predicted"/>
<keyword evidence="1" id="KW-1133">Transmembrane helix</keyword>
<keyword evidence="3" id="KW-1185">Reference proteome</keyword>
<dbReference type="AlphaFoldDB" id="A0A067PVQ6"/>
<protein>
    <submittedName>
        <fullName evidence="2">Uncharacterized protein</fullName>
    </submittedName>
</protein>
<evidence type="ECO:0000313" key="3">
    <source>
        <dbReference type="Proteomes" id="UP000027265"/>
    </source>
</evidence>
<name>A0A067PVQ6_9AGAM</name>